<feature type="domain" description="PAC" evidence="12">
    <location>
        <begin position="332"/>
        <end position="384"/>
    </location>
</feature>
<evidence type="ECO:0000313" key="14">
    <source>
        <dbReference type="Proteomes" id="UP001064632"/>
    </source>
</evidence>
<dbReference type="SUPFAM" id="SSF55874">
    <property type="entry name" value="ATPase domain of HSP90 chaperone/DNA topoisomerase II/histidine kinase"/>
    <property type="match status" value="1"/>
</dbReference>
<dbReference type="Pfam" id="PF02518">
    <property type="entry name" value="HATPase_c"/>
    <property type="match status" value="1"/>
</dbReference>
<dbReference type="SMART" id="SM00086">
    <property type="entry name" value="PAC"/>
    <property type="match status" value="2"/>
</dbReference>
<dbReference type="PROSITE" id="PS50113">
    <property type="entry name" value="PAC"/>
    <property type="match status" value="2"/>
</dbReference>
<dbReference type="InterPro" id="IPR003594">
    <property type="entry name" value="HATPase_dom"/>
</dbReference>
<dbReference type="InterPro" id="IPR000014">
    <property type="entry name" value="PAS"/>
</dbReference>
<dbReference type="Gene3D" id="3.30.450.20">
    <property type="entry name" value="PAS domain"/>
    <property type="match status" value="2"/>
</dbReference>
<evidence type="ECO:0000259" key="10">
    <source>
        <dbReference type="PROSITE" id="PS50109"/>
    </source>
</evidence>
<dbReference type="InterPro" id="IPR058544">
    <property type="entry name" value="ETR1_N"/>
</dbReference>
<dbReference type="InterPro" id="IPR011495">
    <property type="entry name" value="Sig_transdc_His_kin_sub2_dim/P"/>
</dbReference>
<keyword evidence="5" id="KW-0547">Nucleotide-binding</keyword>
<dbReference type="PANTHER" id="PTHR41523:SF8">
    <property type="entry name" value="ETHYLENE RESPONSE SENSOR PROTEIN"/>
    <property type="match status" value="1"/>
</dbReference>
<evidence type="ECO:0000259" key="12">
    <source>
        <dbReference type="PROSITE" id="PS50113"/>
    </source>
</evidence>
<dbReference type="SUPFAM" id="SSF55785">
    <property type="entry name" value="PYP-like sensor domain (PAS domain)"/>
    <property type="match status" value="2"/>
</dbReference>
<evidence type="ECO:0000313" key="13">
    <source>
        <dbReference type="EMBL" id="UXI70380.1"/>
    </source>
</evidence>
<dbReference type="InterPro" id="IPR035965">
    <property type="entry name" value="PAS-like_dom_sf"/>
</dbReference>
<keyword evidence="9" id="KW-0812">Transmembrane</keyword>
<dbReference type="InterPro" id="IPR000700">
    <property type="entry name" value="PAS-assoc_C"/>
</dbReference>
<evidence type="ECO:0000256" key="4">
    <source>
        <dbReference type="ARBA" id="ARBA00022679"/>
    </source>
</evidence>
<evidence type="ECO:0000256" key="7">
    <source>
        <dbReference type="ARBA" id="ARBA00022840"/>
    </source>
</evidence>
<evidence type="ECO:0000256" key="5">
    <source>
        <dbReference type="ARBA" id="ARBA00022741"/>
    </source>
</evidence>
<proteinExistence type="predicted"/>
<dbReference type="PANTHER" id="PTHR41523">
    <property type="entry name" value="TWO-COMPONENT SYSTEM SENSOR PROTEIN"/>
    <property type="match status" value="1"/>
</dbReference>
<keyword evidence="14" id="KW-1185">Reference proteome</keyword>
<reference evidence="13" key="1">
    <citation type="submission" date="2022-09" db="EMBL/GenBank/DDBJ databases">
        <title>Tahibacter sp. nov., isolated from a fresh water.</title>
        <authorList>
            <person name="Baek J.H."/>
            <person name="Lee J.K."/>
            <person name="Kim J.M."/>
            <person name="Jeon C.O."/>
        </authorList>
    </citation>
    <scope>NUCLEOTIDE SEQUENCE</scope>
    <source>
        <strain evidence="13">W38</strain>
    </source>
</reference>
<keyword evidence="8" id="KW-0843">Virulence</keyword>
<feature type="domain" description="Histidine kinase" evidence="10">
    <location>
        <begin position="499"/>
        <end position="591"/>
    </location>
</feature>
<dbReference type="NCBIfam" id="TIGR00229">
    <property type="entry name" value="sensory_box"/>
    <property type="match status" value="2"/>
</dbReference>
<dbReference type="Pfam" id="PF07568">
    <property type="entry name" value="HisKA_2"/>
    <property type="match status" value="1"/>
</dbReference>
<sequence length="593" mass="66021">MSDLGTFFTGDFMPHGYCFRWLPGLVWLHVISDGLTALAYTSIPFTLFYFIRKRRDLPFNWMFLLFAIFIIACGATHYLEIWTLWNGAYWFSGVVKAITAAASVPTAILLAKLVPQALAIPSIHELREANRRLQSSEARFRGLLESAPDAVVIVDAMGTIALVNQQTERMLGFHRDELIGKPVEVLMPIRYRYQHAGHRTDYFRSPRSRSMGAKLDLYGLRKDGSEFPVEISLSPLETEEGTLVSAAIRDVTERKQQELRVSRLATIVESSEDAMYSRSLDGSVQTWNRAAEHLYGYSADEMIGQSLMVLIPPSHVTPEEVALAVHVGEHSLSRETLRLRKDGSTVEVAVTVSPIRDSVGRLIGACTVARDVTEEKRIQEQLRASVHEKEILLKEVHHRVKNNLQVISTLINMQMRSISGSAALMALEECQSRVQAIALIHEKLYQSKDYARVPFAEYARSLALNVFDAAGALDSAVTLETDFADVAIAVDRAIPCALILNELVSNALKHAFDRHQKGTVTVALRRDPDGLLVMSVCDNGRGLPPDLERRRASSLGMELVQTLVEQLDASMEIVSGKDNGTQFTIRFAAGENL</sequence>
<dbReference type="PROSITE" id="PS50109">
    <property type="entry name" value="HIS_KIN"/>
    <property type="match status" value="1"/>
</dbReference>
<dbReference type="InterPro" id="IPR001610">
    <property type="entry name" value="PAC"/>
</dbReference>
<feature type="transmembrane region" description="Helical" evidence="9">
    <location>
        <begin position="26"/>
        <end position="51"/>
    </location>
</feature>
<evidence type="ECO:0000256" key="2">
    <source>
        <dbReference type="ARBA" id="ARBA00012438"/>
    </source>
</evidence>
<evidence type="ECO:0000256" key="9">
    <source>
        <dbReference type="SAM" id="Phobius"/>
    </source>
</evidence>
<dbReference type="Gene3D" id="3.30.565.10">
    <property type="entry name" value="Histidine kinase-like ATPase, C-terminal domain"/>
    <property type="match status" value="1"/>
</dbReference>
<feature type="domain" description="PAS" evidence="11">
    <location>
        <begin position="260"/>
        <end position="314"/>
    </location>
</feature>
<dbReference type="Pfam" id="PF13426">
    <property type="entry name" value="PAS_9"/>
    <property type="match status" value="1"/>
</dbReference>
<dbReference type="Proteomes" id="UP001064632">
    <property type="component" value="Chromosome"/>
</dbReference>
<feature type="domain" description="PAC" evidence="12">
    <location>
        <begin position="213"/>
        <end position="263"/>
    </location>
</feature>
<keyword evidence="9" id="KW-1133">Transmembrane helix</keyword>
<dbReference type="InterPro" id="IPR013767">
    <property type="entry name" value="PAS_fold"/>
</dbReference>
<evidence type="ECO:0000256" key="3">
    <source>
        <dbReference type="ARBA" id="ARBA00022553"/>
    </source>
</evidence>
<evidence type="ECO:0000259" key="11">
    <source>
        <dbReference type="PROSITE" id="PS50112"/>
    </source>
</evidence>
<keyword evidence="6" id="KW-0418">Kinase</keyword>
<accession>A0ABY6BKI8</accession>
<dbReference type="CDD" id="cd00130">
    <property type="entry name" value="PAS"/>
    <property type="match status" value="2"/>
</dbReference>
<keyword evidence="4" id="KW-0808">Transferase</keyword>
<dbReference type="EC" id="2.7.13.3" evidence="2"/>
<dbReference type="SMART" id="SM00091">
    <property type="entry name" value="PAS"/>
    <property type="match status" value="2"/>
</dbReference>
<dbReference type="SMART" id="SM00387">
    <property type="entry name" value="HATPase_c"/>
    <property type="match status" value="1"/>
</dbReference>
<evidence type="ECO:0000256" key="1">
    <source>
        <dbReference type="ARBA" id="ARBA00000085"/>
    </source>
</evidence>
<organism evidence="13 14">
    <name type="scientific">Tahibacter amnicola</name>
    <dbReference type="NCBI Taxonomy" id="2976241"/>
    <lineage>
        <taxon>Bacteria</taxon>
        <taxon>Pseudomonadati</taxon>
        <taxon>Pseudomonadota</taxon>
        <taxon>Gammaproteobacteria</taxon>
        <taxon>Lysobacterales</taxon>
        <taxon>Rhodanobacteraceae</taxon>
        <taxon>Tahibacter</taxon>
    </lineage>
</organism>
<evidence type="ECO:0000256" key="6">
    <source>
        <dbReference type="ARBA" id="ARBA00022777"/>
    </source>
</evidence>
<dbReference type="Pfam" id="PF00989">
    <property type="entry name" value="PAS"/>
    <property type="match status" value="1"/>
</dbReference>
<feature type="transmembrane region" description="Helical" evidence="9">
    <location>
        <begin position="63"/>
        <end position="82"/>
    </location>
</feature>
<keyword evidence="7" id="KW-0067">ATP-binding</keyword>
<keyword evidence="9" id="KW-0472">Membrane</keyword>
<comment type="catalytic activity">
    <reaction evidence="1">
        <text>ATP + protein L-histidine = ADP + protein N-phospho-L-histidine.</text>
        <dbReference type="EC" id="2.7.13.3"/>
    </reaction>
</comment>
<protein>
    <recommendedName>
        <fullName evidence="2">histidine kinase</fullName>
        <ecNumber evidence="2">2.7.13.3</ecNumber>
    </recommendedName>
</protein>
<dbReference type="InterPro" id="IPR036890">
    <property type="entry name" value="HATPase_C_sf"/>
</dbReference>
<evidence type="ECO:0000256" key="8">
    <source>
        <dbReference type="ARBA" id="ARBA00023026"/>
    </source>
</evidence>
<dbReference type="RefSeq" id="WP_261697330.1">
    <property type="nucleotide sequence ID" value="NZ_CP104694.1"/>
</dbReference>
<dbReference type="Pfam" id="PF25487">
    <property type="entry name" value="ETR1_N"/>
    <property type="match status" value="1"/>
</dbReference>
<dbReference type="EMBL" id="CP104694">
    <property type="protein sequence ID" value="UXI70380.1"/>
    <property type="molecule type" value="Genomic_DNA"/>
</dbReference>
<dbReference type="PROSITE" id="PS50112">
    <property type="entry name" value="PAS"/>
    <property type="match status" value="2"/>
</dbReference>
<name>A0ABY6BKI8_9GAMM</name>
<gene>
    <name evidence="13" type="ORF">N4264_12320</name>
</gene>
<feature type="domain" description="PAS" evidence="11">
    <location>
        <begin position="136"/>
        <end position="188"/>
    </location>
</feature>
<keyword evidence="3" id="KW-0597">Phosphoprotein</keyword>
<dbReference type="InterPro" id="IPR005467">
    <property type="entry name" value="His_kinase_dom"/>
</dbReference>